<keyword evidence="4" id="KW-0539">Nucleus</keyword>
<proteinExistence type="predicted"/>
<reference evidence="7 8" key="1">
    <citation type="journal article" date="2024" name="G3 (Bethesda)">
        <title>Genome assembly of Hibiscus sabdariffa L. provides insights into metabolisms of medicinal natural products.</title>
        <authorList>
            <person name="Kim T."/>
        </authorList>
    </citation>
    <scope>NUCLEOTIDE SEQUENCE [LARGE SCALE GENOMIC DNA]</scope>
    <source>
        <strain evidence="7">TK-2024</strain>
        <tissue evidence="7">Old leaves</tissue>
    </source>
</reference>
<dbReference type="InterPro" id="IPR036638">
    <property type="entry name" value="HLH_DNA-bd_sf"/>
</dbReference>
<comment type="caution">
    <text evidence="7">The sequence shown here is derived from an EMBL/GenBank/DDBJ whole genome shotgun (WGS) entry which is preliminary data.</text>
</comment>
<dbReference type="Pfam" id="PF14215">
    <property type="entry name" value="bHLH-MYC_N"/>
    <property type="match status" value="2"/>
</dbReference>
<accession>A0ABR2N7M5</accession>
<keyword evidence="8" id="KW-1185">Reference proteome</keyword>
<dbReference type="PANTHER" id="PTHR46196:SF2">
    <property type="entry name" value="TRANSCRIPTION FACTOR BHLH157"/>
    <property type="match status" value="1"/>
</dbReference>
<feature type="region of interest" description="Disordered" evidence="5">
    <location>
        <begin position="595"/>
        <end position="620"/>
    </location>
</feature>
<dbReference type="SUPFAM" id="SSF47459">
    <property type="entry name" value="HLH, helix-loop-helix DNA-binding domain"/>
    <property type="match status" value="1"/>
</dbReference>
<evidence type="ECO:0000256" key="4">
    <source>
        <dbReference type="ARBA" id="ARBA00023242"/>
    </source>
</evidence>
<feature type="domain" description="BHLH" evidence="6">
    <location>
        <begin position="608"/>
        <end position="658"/>
    </location>
</feature>
<evidence type="ECO:0000313" key="8">
    <source>
        <dbReference type="Proteomes" id="UP001396334"/>
    </source>
</evidence>
<feature type="region of interest" description="Disordered" evidence="5">
    <location>
        <begin position="823"/>
        <end position="846"/>
    </location>
</feature>
<evidence type="ECO:0000256" key="5">
    <source>
        <dbReference type="SAM" id="MobiDB-lite"/>
    </source>
</evidence>
<feature type="compositionally biased region" description="Basic and acidic residues" evidence="5">
    <location>
        <begin position="609"/>
        <end position="620"/>
    </location>
</feature>
<keyword evidence="2" id="KW-0805">Transcription regulation</keyword>
<evidence type="ECO:0000256" key="3">
    <source>
        <dbReference type="ARBA" id="ARBA00023163"/>
    </source>
</evidence>
<gene>
    <name evidence="7" type="ORF">V6N11_000628</name>
</gene>
<evidence type="ECO:0000256" key="2">
    <source>
        <dbReference type="ARBA" id="ARBA00023015"/>
    </source>
</evidence>
<evidence type="ECO:0000256" key="1">
    <source>
        <dbReference type="ARBA" id="ARBA00004123"/>
    </source>
</evidence>
<dbReference type="Pfam" id="PF23176">
    <property type="entry name" value="bHLH_LHW"/>
    <property type="match status" value="1"/>
</dbReference>
<evidence type="ECO:0000259" key="6">
    <source>
        <dbReference type="PROSITE" id="PS50888"/>
    </source>
</evidence>
<comment type="subcellular location">
    <subcellularLocation>
        <location evidence="1">Nucleus</location>
    </subcellularLocation>
</comment>
<evidence type="ECO:0000313" key="7">
    <source>
        <dbReference type="EMBL" id="KAK8972163.1"/>
    </source>
</evidence>
<sequence>MGETGMGSTLRQTLKNLCCSNGWSYGVFWRFDHINSMLLTMKDAYYEQQMGQLVDKMLLKFHILGEGIIGQAALTGMHQWIFSDSHGKGSDSTGNENTFQDESELQDQFSSGIKTIAVISVGRQGVVQFGSTQKIFERLEFLAEMEQLFYDMGNSHVLTPLEIETCNLDGLFASLTSGGNFYNENLTTEHGGCSREPTIWSCSLQNLTESSCFVHEIQDQNMNFDKNSRINFLAANTPCPSTWNSEGSILTSYETSVPSERGVWDPSIALPKKANGLELGGNTEQNLQGGSEFTSFFCTGESVDADLHTLDSFGKTKPKQHSFGANAGLLDSVISLQRSTEEFNLAGFTTDLSSSFTMDDLSRWFSPLPEEHIHGGAGATMISDPSCSVGAITMPSIQTGGDAVVDIPVRKAANSSQSSITDAFISNIEKSSIAHDNGKDHFGSIGMDFRFQKDGEPSQDIIMPLLHGDKSAITSGISSSASELDVHSMTSKRKGLFSELGLDELLGGASNSSYVTKSSVEDQFSTIKRRKIESCSSNFQGQPEGLSCSGGSMNLVKHSHTWDKRNNTIFNKEVHQKSQVGLWIDDSYSVNAGNAVVSSSKKPTRKRAKPGESTRPRPKDRQLIQDRIKELRGIVPHSGKQLSIDHLLERTVKYLLFLQGVTKYADKIKQADEPKLISQENGKLHKHNTTSDGATWALEVGAQSIPIVVKDLNPPGQMLIEMLCEDRGFFLETAEVIKGFPLNILKGVMELQEDKIWARFIVEADNQVERTSIIWSLLPLLQQKESSGIDSASQPSGNMDGGISLLNSYTQRSQLPTFLKREEKLRQYKEPEPKPDRNLSRRRGVGQAGLHGRLVTGILNSSS</sequence>
<dbReference type="InterPro" id="IPR011598">
    <property type="entry name" value="bHLH_dom"/>
</dbReference>
<dbReference type="PANTHER" id="PTHR46196">
    <property type="entry name" value="TRANSCRIPTION FACTOR BHLH155-LIKE ISOFORM X1-RELATED"/>
    <property type="match status" value="1"/>
</dbReference>
<protein>
    <recommendedName>
        <fullName evidence="6">BHLH domain-containing protein</fullName>
    </recommendedName>
</protein>
<dbReference type="PROSITE" id="PS50888">
    <property type="entry name" value="BHLH"/>
    <property type="match status" value="1"/>
</dbReference>
<dbReference type="EMBL" id="JBBPBN010000226">
    <property type="protein sequence ID" value="KAK8972163.1"/>
    <property type="molecule type" value="Genomic_DNA"/>
</dbReference>
<dbReference type="InterPro" id="IPR025610">
    <property type="entry name" value="MYC/MYB_N"/>
</dbReference>
<keyword evidence="3" id="KW-0804">Transcription</keyword>
<name>A0ABR2N7M5_9ROSI</name>
<dbReference type="InterPro" id="IPR043561">
    <property type="entry name" value="LHW-like"/>
</dbReference>
<organism evidence="7 8">
    <name type="scientific">Hibiscus sabdariffa</name>
    <name type="common">roselle</name>
    <dbReference type="NCBI Taxonomy" id="183260"/>
    <lineage>
        <taxon>Eukaryota</taxon>
        <taxon>Viridiplantae</taxon>
        <taxon>Streptophyta</taxon>
        <taxon>Embryophyta</taxon>
        <taxon>Tracheophyta</taxon>
        <taxon>Spermatophyta</taxon>
        <taxon>Magnoliopsida</taxon>
        <taxon>eudicotyledons</taxon>
        <taxon>Gunneridae</taxon>
        <taxon>Pentapetalae</taxon>
        <taxon>rosids</taxon>
        <taxon>malvids</taxon>
        <taxon>Malvales</taxon>
        <taxon>Malvaceae</taxon>
        <taxon>Malvoideae</taxon>
        <taxon>Hibiscus</taxon>
    </lineage>
</organism>
<feature type="compositionally biased region" description="Basic and acidic residues" evidence="5">
    <location>
        <begin position="823"/>
        <end position="839"/>
    </location>
</feature>
<dbReference type="Proteomes" id="UP001396334">
    <property type="component" value="Unassembled WGS sequence"/>
</dbReference>